<organism evidence="1">
    <name type="scientific">Anopheles funestus</name>
    <name type="common">African malaria mosquito</name>
    <dbReference type="NCBI Taxonomy" id="62324"/>
    <lineage>
        <taxon>Eukaryota</taxon>
        <taxon>Metazoa</taxon>
        <taxon>Ecdysozoa</taxon>
        <taxon>Arthropoda</taxon>
        <taxon>Hexapoda</taxon>
        <taxon>Insecta</taxon>
        <taxon>Pterygota</taxon>
        <taxon>Neoptera</taxon>
        <taxon>Endopterygota</taxon>
        <taxon>Diptera</taxon>
        <taxon>Nematocera</taxon>
        <taxon>Culicoidea</taxon>
        <taxon>Culicidae</taxon>
        <taxon>Anophelinae</taxon>
        <taxon>Anopheles</taxon>
    </lineage>
</organism>
<accession>A0A4Y0BGK6</accession>
<dbReference type="EnsemblMetazoa" id="AFUN019155-RA">
    <property type="protein sequence ID" value="AFUN019155-PA"/>
    <property type="gene ID" value="AFUN019155"/>
</dbReference>
<protein>
    <submittedName>
        <fullName evidence="1">Uncharacterized protein</fullName>
    </submittedName>
</protein>
<dbReference type="VEuPathDB" id="VectorBase:AFUN019155"/>
<reference evidence="1" key="1">
    <citation type="submission" date="2020-05" db="UniProtKB">
        <authorList>
            <consortium name="EnsemblMetazoa"/>
        </authorList>
    </citation>
    <scope>IDENTIFICATION</scope>
    <source>
        <strain evidence="1">FUMOZ</strain>
    </source>
</reference>
<sequence>MTVFRSLRFVGVRGRVRGSGFSRFDGIYRSLTHSRGQQSEECREQEFKIHC</sequence>
<evidence type="ECO:0000313" key="1">
    <source>
        <dbReference type="EnsemblMetazoa" id="AFUN019155-PA"/>
    </source>
</evidence>
<name>A0A4Y0BGK6_ANOFN</name>
<proteinExistence type="predicted"/>
<dbReference type="AlphaFoldDB" id="A0A4Y0BGK6"/>